<dbReference type="Proteomes" id="UP000018957">
    <property type="component" value="Unassembled WGS sequence"/>
</dbReference>
<comment type="caution">
    <text evidence="3">The sequence shown here is derived from an EMBL/GenBank/DDBJ whole genome shotgun (WGS) entry which is preliminary data.</text>
</comment>
<accession>W3V452</accession>
<dbReference type="GO" id="GO:0008170">
    <property type="term" value="F:N-methyltransferase activity"/>
    <property type="evidence" value="ECO:0007669"/>
    <property type="project" value="InterPro"/>
</dbReference>
<dbReference type="PRINTS" id="PR00507">
    <property type="entry name" value="N12N6MTFRASE"/>
</dbReference>
<feature type="domain" description="DNA methylase adenine-specific" evidence="2">
    <location>
        <begin position="9"/>
        <end position="111"/>
    </location>
</feature>
<dbReference type="InterPro" id="IPR003356">
    <property type="entry name" value="DNA_methylase_A-5"/>
</dbReference>
<proteinExistence type="inferred from homology"/>
<dbReference type="AlphaFoldDB" id="W3V452"/>
<evidence type="ECO:0000256" key="1">
    <source>
        <dbReference type="ARBA" id="ARBA00006594"/>
    </source>
</evidence>
<gene>
    <name evidence="3" type="ORF">PTE_04268</name>
</gene>
<evidence type="ECO:0000313" key="3">
    <source>
        <dbReference type="EMBL" id="ETS29839.1"/>
    </source>
</evidence>
<dbReference type="RefSeq" id="WP_241826196.1">
    <property type="nucleotide sequence ID" value="NZ_AYSJ01000015.1"/>
</dbReference>
<dbReference type="GO" id="GO:0003677">
    <property type="term" value="F:DNA binding"/>
    <property type="evidence" value="ECO:0007669"/>
    <property type="project" value="InterPro"/>
</dbReference>
<sequence length="126" mass="13689">MALELGNDHAGQYLTPFPASHMMAKLQLADGLPMLESGEREYITVSDPACGAGGMIITMHQAMLEMGLNPQRLMLVFCVDIDPVAAMMTYIQLSLLGVPAVVTVGNSLTNVMSQQMVTPMYHLGFW</sequence>
<dbReference type="Pfam" id="PF02384">
    <property type="entry name" value="N6_Mtase"/>
    <property type="match status" value="1"/>
</dbReference>
<comment type="similarity">
    <text evidence="1">Belongs to the N(4)/N(6)-methyltransferase family.</text>
</comment>
<dbReference type="InterPro" id="IPR029063">
    <property type="entry name" value="SAM-dependent_MTases_sf"/>
</dbReference>
<dbReference type="Gene3D" id="3.40.50.150">
    <property type="entry name" value="Vaccinia Virus protein VP39"/>
    <property type="match status" value="1"/>
</dbReference>
<dbReference type="EMBL" id="AYSJ01000015">
    <property type="protein sequence ID" value="ETS29839.1"/>
    <property type="molecule type" value="Genomic_DNA"/>
</dbReference>
<dbReference type="GO" id="GO:0032259">
    <property type="term" value="P:methylation"/>
    <property type="evidence" value="ECO:0007669"/>
    <property type="project" value="UniProtKB-KW"/>
</dbReference>
<organism evidence="3 4">
    <name type="scientific">Photorhabdus khanii NC19</name>
    <dbReference type="NCBI Taxonomy" id="1004151"/>
    <lineage>
        <taxon>Bacteria</taxon>
        <taxon>Pseudomonadati</taxon>
        <taxon>Pseudomonadota</taxon>
        <taxon>Gammaproteobacteria</taxon>
        <taxon>Enterobacterales</taxon>
        <taxon>Morganellaceae</taxon>
        <taxon>Photorhabdus</taxon>
    </lineage>
</organism>
<keyword evidence="3" id="KW-0489">Methyltransferase</keyword>
<reference evidence="3 4" key="1">
    <citation type="submission" date="2013-11" db="EMBL/GenBank/DDBJ databases">
        <title>Elucidation of the Photorhabdus temperata genome and generation of transposon mutant library to identify motility mutants.</title>
        <authorList>
            <person name="Hurst S.G.IV."/>
            <person name="Micheals B."/>
            <person name="Abebe-Akele F."/>
            <person name="Rowedder H."/>
            <person name="Bullock H."/>
            <person name="Jackobeck R."/>
            <person name="Janicki E."/>
            <person name="Tisa L.S."/>
        </authorList>
    </citation>
    <scope>NUCLEOTIDE SEQUENCE [LARGE SCALE GENOMIC DNA]</scope>
    <source>
        <strain evidence="3 4">NC19</strain>
    </source>
</reference>
<evidence type="ECO:0000313" key="4">
    <source>
        <dbReference type="Proteomes" id="UP000018957"/>
    </source>
</evidence>
<dbReference type="SUPFAM" id="SSF53335">
    <property type="entry name" value="S-adenosyl-L-methionine-dependent methyltransferases"/>
    <property type="match status" value="1"/>
</dbReference>
<name>W3V452_9GAMM</name>
<protein>
    <submittedName>
        <fullName evidence="3">Type I restriction-modification system methyltransferase subunit</fullName>
    </submittedName>
</protein>
<keyword evidence="4" id="KW-1185">Reference proteome</keyword>
<keyword evidence="3" id="KW-0808">Transferase</keyword>
<evidence type="ECO:0000259" key="2">
    <source>
        <dbReference type="Pfam" id="PF02384"/>
    </source>
</evidence>
<dbReference type="PATRIC" id="fig|1004151.3.peg.4412"/>